<dbReference type="EMBL" id="JARJFB010000077">
    <property type="protein sequence ID" value="MEA0971072.1"/>
    <property type="molecule type" value="Genomic_DNA"/>
</dbReference>
<proteinExistence type="predicted"/>
<feature type="transmembrane region" description="Helical" evidence="1">
    <location>
        <begin position="14"/>
        <end position="36"/>
    </location>
</feature>
<dbReference type="Proteomes" id="UP001291687">
    <property type="component" value="Unassembled WGS sequence"/>
</dbReference>
<evidence type="ECO:0000313" key="2">
    <source>
        <dbReference type="EMBL" id="MEA0971072.1"/>
    </source>
</evidence>
<keyword evidence="1" id="KW-0812">Transmembrane</keyword>
<reference evidence="2 3" key="1">
    <citation type="submission" date="2023-03" db="EMBL/GenBank/DDBJ databases">
        <title>Host association and intracellularity evolved multiple times independently in the Rickettsiales.</title>
        <authorList>
            <person name="Castelli M."/>
            <person name="Nardi T."/>
            <person name="Gammuto L."/>
            <person name="Bellinzona G."/>
            <person name="Sabaneyeva E."/>
            <person name="Potekhin A."/>
            <person name="Serra V."/>
            <person name="Petroni G."/>
            <person name="Sassera D."/>
        </authorList>
    </citation>
    <scope>NUCLEOTIDE SEQUENCE [LARGE SCALE GENOMIC DNA]</scope>
    <source>
        <strain evidence="2 3">Sr 2-6</strain>
    </source>
</reference>
<protein>
    <submittedName>
        <fullName evidence="2">Uncharacterized protein</fullName>
    </submittedName>
</protein>
<keyword evidence="1" id="KW-0472">Membrane</keyword>
<sequence>MNTTTIIKLFSSKVLIKIMIVATGNTMYISIVGTFLNKGTKLDFIFSLVIIWDSEPKI</sequence>
<accession>A0ABU5ND16</accession>
<organism evidence="2 3">
    <name type="scientific">Candidatus Megaera venefica</name>
    <dbReference type="NCBI Taxonomy" id="2055910"/>
    <lineage>
        <taxon>Bacteria</taxon>
        <taxon>Pseudomonadati</taxon>
        <taxon>Pseudomonadota</taxon>
        <taxon>Alphaproteobacteria</taxon>
        <taxon>Rickettsiales</taxon>
        <taxon>Rickettsiaceae</taxon>
        <taxon>Candidatus Megaera</taxon>
    </lineage>
</organism>
<keyword evidence="3" id="KW-1185">Reference proteome</keyword>
<name>A0ABU5ND16_9RICK</name>
<gene>
    <name evidence="2" type="ORF">Megvenef_01044</name>
</gene>
<evidence type="ECO:0000313" key="3">
    <source>
        <dbReference type="Proteomes" id="UP001291687"/>
    </source>
</evidence>
<comment type="caution">
    <text evidence="2">The sequence shown here is derived from an EMBL/GenBank/DDBJ whole genome shotgun (WGS) entry which is preliminary data.</text>
</comment>
<evidence type="ECO:0000256" key="1">
    <source>
        <dbReference type="SAM" id="Phobius"/>
    </source>
</evidence>
<keyword evidence="1" id="KW-1133">Transmembrane helix</keyword>